<dbReference type="STRING" id="1416801.SAMN05192553_102380"/>
<feature type="transmembrane region" description="Helical" evidence="2">
    <location>
        <begin position="241"/>
        <end position="260"/>
    </location>
</feature>
<feature type="domain" description="Predicted membrane protein YciQ-like C-terminal" evidence="5">
    <location>
        <begin position="455"/>
        <end position="565"/>
    </location>
</feature>
<feature type="domain" description="DUF2207" evidence="4">
    <location>
        <begin position="29"/>
        <end position="219"/>
    </location>
</feature>
<dbReference type="Proteomes" id="UP000199403">
    <property type="component" value="Unassembled WGS sequence"/>
</dbReference>
<feature type="chain" id="PRO_5011576404" evidence="3">
    <location>
        <begin position="25"/>
        <end position="643"/>
    </location>
</feature>
<dbReference type="InterPro" id="IPR048389">
    <property type="entry name" value="YciQ-like_C"/>
</dbReference>
<organism evidence="6 7">
    <name type="scientific">Cyclobacterium xiamenense</name>
    <dbReference type="NCBI Taxonomy" id="1297121"/>
    <lineage>
        <taxon>Bacteria</taxon>
        <taxon>Pseudomonadati</taxon>
        <taxon>Bacteroidota</taxon>
        <taxon>Cytophagia</taxon>
        <taxon>Cytophagales</taxon>
        <taxon>Cyclobacteriaceae</taxon>
        <taxon>Cyclobacterium</taxon>
    </lineage>
</organism>
<keyword evidence="7" id="KW-1185">Reference proteome</keyword>
<keyword evidence="2" id="KW-1133">Transmembrane helix</keyword>
<evidence type="ECO:0000313" key="6">
    <source>
        <dbReference type="EMBL" id="SEJ10008.1"/>
    </source>
</evidence>
<evidence type="ECO:0000256" key="2">
    <source>
        <dbReference type="SAM" id="Phobius"/>
    </source>
</evidence>
<dbReference type="Pfam" id="PF09972">
    <property type="entry name" value="DUF2207"/>
    <property type="match status" value="1"/>
</dbReference>
<feature type="region of interest" description="Disordered" evidence="1">
    <location>
        <begin position="611"/>
        <end position="643"/>
    </location>
</feature>
<dbReference type="EMBL" id="FNZH01000002">
    <property type="protein sequence ID" value="SEJ10008.1"/>
    <property type="molecule type" value="Genomic_DNA"/>
</dbReference>
<keyword evidence="2" id="KW-0472">Membrane</keyword>
<dbReference type="Pfam" id="PF20990">
    <property type="entry name" value="DUF2207_C"/>
    <property type="match status" value="2"/>
</dbReference>
<feature type="transmembrane region" description="Helical" evidence="2">
    <location>
        <begin position="456"/>
        <end position="477"/>
    </location>
</feature>
<feature type="signal peptide" evidence="3">
    <location>
        <begin position="1"/>
        <end position="24"/>
    </location>
</feature>
<evidence type="ECO:0000259" key="4">
    <source>
        <dbReference type="Pfam" id="PF09972"/>
    </source>
</evidence>
<name>A0A1H6VZB1_9BACT</name>
<keyword evidence="3" id="KW-0732">Signal</keyword>
<dbReference type="AlphaFoldDB" id="A0A1H6VZB1"/>
<protein>
    <submittedName>
        <fullName evidence="6">Predicted membrane protein</fullName>
    </submittedName>
</protein>
<reference evidence="7" key="1">
    <citation type="submission" date="2016-10" db="EMBL/GenBank/DDBJ databases">
        <authorList>
            <person name="Varghese N."/>
            <person name="Submissions S."/>
        </authorList>
    </citation>
    <scope>NUCLEOTIDE SEQUENCE [LARGE SCALE GENOMIC DNA]</scope>
    <source>
        <strain evidence="7">IBRC-M 10761</strain>
    </source>
</reference>
<evidence type="ECO:0000313" key="7">
    <source>
        <dbReference type="Proteomes" id="UP000199403"/>
    </source>
</evidence>
<evidence type="ECO:0000256" key="3">
    <source>
        <dbReference type="SAM" id="SignalP"/>
    </source>
</evidence>
<feature type="compositionally biased region" description="Gly residues" evidence="1">
    <location>
        <begin position="623"/>
        <end position="643"/>
    </location>
</feature>
<keyword evidence="2" id="KW-0812">Transmembrane</keyword>
<feature type="domain" description="Predicted membrane protein YciQ-like C-terminal" evidence="5">
    <location>
        <begin position="277"/>
        <end position="437"/>
    </location>
</feature>
<feature type="transmembrane region" description="Helical" evidence="2">
    <location>
        <begin position="418"/>
        <end position="435"/>
    </location>
</feature>
<evidence type="ECO:0000259" key="5">
    <source>
        <dbReference type="Pfam" id="PF20990"/>
    </source>
</evidence>
<dbReference type="InterPro" id="IPR018702">
    <property type="entry name" value="DUF2207"/>
</dbReference>
<sequence length="643" mass="70868">MRKKPIVLVLVLLLGLAFYPPVMAQEQEEILSYHSEINIQLDGSLDVTEKITVRSTGNAIKRGIFRSFPVRYRDRYENQVRVGFDVLEVKKDGRDEPYEVIRQGDYQVVRIGDENTFLDPDEYTYTIRYTTNRQIGFFDTYDELYWNAIGDQWDFRINQASARIVLPEGGEIGQFAAYAGPVGNTDCPCDIEKESDTELYVAVTEPLSPREPLTLAVSWQKGLIEPPGTVEKTGDFLRDNGGILLLLLGIIAASLYYFYAWNRVGKDPEKGGIYPIFDVPEGLDAAAVRYLYKMGFDTKAYVAAIVELATGGHLKIIEEKRKKYVLEKGEATETTNSGYLAILSNLFSGGERTLSLNQKEHKKIGGALKGLKNDLSDRFQKSHFKTNTTWLIPGILISLLMLFLGVRSTINQSLEEENVFLIMGLIFSIFLLTFLSKVFLTVMHYLDYGYVKIGTIIGEIVSLLFLLAFPAVLIFVFDAQLPYGFLLLALVLGLINAIFMFLMKAPTEKGRKVMDEIAGFRMYLNAAEKPLLETYNPPGVTPEVFEKFLPYAIALDVGEAWGKAMENKLASLSEEKTATRRYRPSWYAGSAFAAGSLAGFSSSLGNSFGSALSNSSSPPGSKSGSGGGGSSGGGGGGGGGGGW</sequence>
<dbReference type="OrthoDB" id="9767603at2"/>
<proteinExistence type="predicted"/>
<accession>A0A1H6VZB1</accession>
<evidence type="ECO:0000256" key="1">
    <source>
        <dbReference type="SAM" id="MobiDB-lite"/>
    </source>
</evidence>
<feature type="transmembrane region" description="Helical" evidence="2">
    <location>
        <begin position="388"/>
        <end position="406"/>
    </location>
</feature>
<feature type="transmembrane region" description="Helical" evidence="2">
    <location>
        <begin position="483"/>
        <end position="502"/>
    </location>
</feature>
<feature type="compositionally biased region" description="Low complexity" evidence="1">
    <location>
        <begin position="611"/>
        <end position="622"/>
    </location>
</feature>
<dbReference type="RefSeq" id="WP_092171204.1">
    <property type="nucleotide sequence ID" value="NZ_FNZH01000002.1"/>
</dbReference>
<gene>
    <name evidence="6" type="ORF">SAMN05192553_102380</name>
</gene>